<protein>
    <recommendedName>
        <fullName evidence="4">DUF1501 domain-containing protein</fullName>
    </recommendedName>
</protein>
<reference evidence="3" key="1">
    <citation type="submission" date="2017-02" db="EMBL/GenBank/DDBJ databases">
        <authorList>
            <person name="Varghese N."/>
            <person name="Submissions S."/>
        </authorList>
    </citation>
    <scope>NUCLEOTIDE SEQUENCE [LARGE SCALE GENOMIC DNA]</scope>
    <source>
        <strain evidence="3">ATCC 700200</strain>
    </source>
</reference>
<dbReference type="OrthoDB" id="127333at2"/>
<dbReference type="Proteomes" id="UP000190774">
    <property type="component" value="Unassembled WGS sequence"/>
</dbReference>
<evidence type="ECO:0008006" key="4">
    <source>
        <dbReference type="Google" id="ProtNLM"/>
    </source>
</evidence>
<dbReference type="InterPro" id="IPR010869">
    <property type="entry name" value="DUF1501"/>
</dbReference>
<dbReference type="PANTHER" id="PTHR43737:SF1">
    <property type="entry name" value="DUF1501 DOMAIN-CONTAINING PROTEIN"/>
    <property type="match status" value="1"/>
</dbReference>
<dbReference type="Gene3D" id="3.40.720.10">
    <property type="entry name" value="Alkaline Phosphatase, subunit A"/>
    <property type="match status" value="1"/>
</dbReference>
<gene>
    <name evidence="2" type="ORF">SAMN02745166_02324</name>
</gene>
<organism evidence="2 3">
    <name type="scientific">Prosthecobacter debontii</name>
    <dbReference type="NCBI Taxonomy" id="48467"/>
    <lineage>
        <taxon>Bacteria</taxon>
        <taxon>Pseudomonadati</taxon>
        <taxon>Verrucomicrobiota</taxon>
        <taxon>Verrucomicrobiia</taxon>
        <taxon>Verrucomicrobiales</taxon>
        <taxon>Verrucomicrobiaceae</taxon>
        <taxon>Prosthecobacter</taxon>
    </lineage>
</organism>
<evidence type="ECO:0000256" key="1">
    <source>
        <dbReference type="SAM" id="SignalP"/>
    </source>
</evidence>
<proteinExistence type="predicted"/>
<dbReference type="AlphaFoldDB" id="A0A1T4Y1V5"/>
<dbReference type="EMBL" id="FUYE01000006">
    <property type="protein sequence ID" value="SKA95275.1"/>
    <property type="molecule type" value="Genomic_DNA"/>
</dbReference>
<feature type="signal peptide" evidence="1">
    <location>
        <begin position="1"/>
        <end position="22"/>
    </location>
</feature>
<dbReference type="InterPro" id="IPR017850">
    <property type="entry name" value="Alkaline_phosphatase_core_sf"/>
</dbReference>
<name>A0A1T4Y1V5_9BACT</name>
<accession>A0A1T4Y1V5</accession>
<keyword evidence="3" id="KW-1185">Reference proteome</keyword>
<dbReference type="Pfam" id="PF07394">
    <property type="entry name" value="DUF1501"/>
    <property type="match status" value="1"/>
</dbReference>
<evidence type="ECO:0000313" key="2">
    <source>
        <dbReference type="EMBL" id="SKA95275.1"/>
    </source>
</evidence>
<dbReference type="RefSeq" id="WP_078813522.1">
    <property type="nucleotide sequence ID" value="NZ_FUYE01000006.1"/>
</dbReference>
<dbReference type="STRING" id="48467.SAMN02745166_02324"/>
<evidence type="ECO:0000313" key="3">
    <source>
        <dbReference type="Proteomes" id="UP000190774"/>
    </source>
</evidence>
<keyword evidence="1" id="KW-0732">Signal</keyword>
<feature type="chain" id="PRO_5012798088" description="DUF1501 domain-containing protein" evidence="1">
    <location>
        <begin position="23"/>
        <end position="425"/>
    </location>
</feature>
<dbReference type="SUPFAM" id="SSF53649">
    <property type="entry name" value="Alkaline phosphatase-like"/>
    <property type="match status" value="1"/>
</dbReference>
<sequence>MKRRRFLQSAAMAPLASFGVRAASAATPVSMPKGKAEHCIFIWLGGGMCQADTFDPKALGDPKGSPKKAGSAYPSIETSVPGVRVCEHLPKVARQMEHVTAVRTVFHNVINEHAIATNFVHTGRPVSGNTTYPSIGSIVAHQRGAANPKVPAYMLIGYPSPSRGPGFLGAKHGNIYLSDTKAGPSGFTRPGYVTEQRVIAREQLLKPLQERVAKESVLADYEAAQREALRLAGPEFMRNFNLDEESADLRNAYGSEFGQRCLLARRLIQDGVRFIEVSHNLGFVNGTGWDTHNDGQLKQHLLIQDLDDALATLIADLKTHGLLDKTLIAVGTEFGRPPEFDGGGGRGHQCSTFSMILAGGGLKHCGAYGVTDDLSKTIVENPVSTPDFHATIHAALGIDPSHELMDASRPVPITDGGKPIAALFG</sequence>
<dbReference type="PANTHER" id="PTHR43737">
    <property type="entry name" value="BLL7424 PROTEIN"/>
    <property type="match status" value="1"/>
</dbReference>